<dbReference type="PANTHER" id="PTHR43576:SF3">
    <property type="entry name" value="ALPHA-L-ARABINOFURANOSIDASE C"/>
    <property type="match status" value="1"/>
</dbReference>
<dbReference type="Pfam" id="PF13385">
    <property type="entry name" value="Laminin_G_3"/>
    <property type="match status" value="1"/>
</dbReference>
<dbReference type="Gene3D" id="3.20.20.80">
    <property type="entry name" value="Glycosidases"/>
    <property type="match status" value="2"/>
</dbReference>
<dbReference type="InterPro" id="IPR013780">
    <property type="entry name" value="Glyco_hydro_b"/>
</dbReference>
<name>A0A414FXF5_9ACTN</name>
<evidence type="ECO:0000313" key="5">
    <source>
        <dbReference type="EMBL" id="RHD56107.1"/>
    </source>
</evidence>
<accession>A0A414FXF5</accession>
<feature type="compositionally biased region" description="Acidic residues" evidence="1">
    <location>
        <begin position="972"/>
        <end position="990"/>
    </location>
</feature>
<protein>
    <recommendedName>
        <fullName evidence="4">Alpha-L-arabinofuranosidase 1 catalytic domain-containing protein</fullName>
    </recommendedName>
</protein>
<comment type="caution">
    <text evidence="5">The sequence shown here is derived from an EMBL/GenBank/DDBJ whole genome shotgun (WGS) entry which is preliminary data.</text>
</comment>
<keyword evidence="2" id="KW-0472">Membrane</keyword>
<dbReference type="Gene3D" id="2.60.120.200">
    <property type="match status" value="1"/>
</dbReference>
<dbReference type="Pfam" id="PF22848">
    <property type="entry name" value="ASD1_dom"/>
    <property type="match status" value="1"/>
</dbReference>
<dbReference type="SUPFAM" id="SSF51445">
    <property type="entry name" value="(Trans)glycosidases"/>
    <property type="match status" value="2"/>
</dbReference>
<feature type="chain" id="PRO_5038401022" description="Alpha-L-arabinofuranosidase 1 catalytic domain-containing protein" evidence="3">
    <location>
        <begin position="19"/>
        <end position="1119"/>
    </location>
</feature>
<feature type="transmembrane region" description="Helical" evidence="2">
    <location>
        <begin position="1092"/>
        <end position="1115"/>
    </location>
</feature>
<evidence type="ECO:0000256" key="2">
    <source>
        <dbReference type="SAM" id="Phobius"/>
    </source>
</evidence>
<dbReference type="InterPro" id="IPR055235">
    <property type="entry name" value="ASD1_cat"/>
</dbReference>
<dbReference type="Gene3D" id="2.60.40.1180">
    <property type="entry name" value="Golgi alpha-mannosidase II"/>
    <property type="match status" value="1"/>
</dbReference>
<feature type="region of interest" description="Disordered" evidence="1">
    <location>
        <begin position="1063"/>
        <end position="1090"/>
    </location>
</feature>
<dbReference type="GO" id="GO:0000272">
    <property type="term" value="P:polysaccharide catabolic process"/>
    <property type="evidence" value="ECO:0007669"/>
    <property type="project" value="TreeGrafter"/>
</dbReference>
<dbReference type="GO" id="GO:0030313">
    <property type="term" value="C:cell envelope"/>
    <property type="evidence" value="ECO:0007669"/>
    <property type="project" value="UniProtKB-SubCell"/>
</dbReference>
<dbReference type="SUPFAM" id="SSF49899">
    <property type="entry name" value="Concanavalin A-like lectins/glucanases"/>
    <property type="match status" value="1"/>
</dbReference>
<evidence type="ECO:0000259" key="4">
    <source>
        <dbReference type="Pfam" id="PF22848"/>
    </source>
</evidence>
<dbReference type="InterPro" id="IPR017853">
    <property type="entry name" value="GH"/>
</dbReference>
<evidence type="ECO:0000256" key="1">
    <source>
        <dbReference type="SAM" id="MobiDB-lite"/>
    </source>
</evidence>
<evidence type="ECO:0000256" key="3">
    <source>
        <dbReference type="SAM" id="SignalP"/>
    </source>
</evidence>
<evidence type="ECO:0000313" key="6">
    <source>
        <dbReference type="Proteomes" id="UP000286050"/>
    </source>
</evidence>
<feature type="domain" description="Alpha-L-arabinofuranosidase 1 catalytic" evidence="4">
    <location>
        <begin position="365"/>
        <end position="495"/>
    </location>
</feature>
<dbReference type="Gene3D" id="2.60.40.4270">
    <property type="entry name" value="Listeria-Bacteroides repeat domain"/>
    <property type="match status" value="1"/>
</dbReference>
<dbReference type="Proteomes" id="UP000286050">
    <property type="component" value="Unassembled WGS sequence"/>
</dbReference>
<dbReference type="AlphaFoldDB" id="A0A414FXF5"/>
<keyword evidence="3" id="KW-0732">Signal</keyword>
<organism evidence="5 6">
    <name type="scientific">Collinsella intestinalis</name>
    <dbReference type="NCBI Taxonomy" id="147207"/>
    <lineage>
        <taxon>Bacteria</taxon>
        <taxon>Bacillati</taxon>
        <taxon>Actinomycetota</taxon>
        <taxon>Coriobacteriia</taxon>
        <taxon>Coriobacteriales</taxon>
        <taxon>Coriobacteriaceae</taxon>
        <taxon>Collinsella</taxon>
    </lineage>
</organism>
<keyword evidence="2" id="KW-0812">Transmembrane</keyword>
<keyword evidence="2" id="KW-1133">Transmembrane helix</keyword>
<feature type="signal peptide" evidence="3">
    <location>
        <begin position="1"/>
        <end position="18"/>
    </location>
</feature>
<dbReference type="EMBL" id="QSJI01000003">
    <property type="protein sequence ID" value="RHD56107.1"/>
    <property type="molecule type" value="Genomic_DNA"/>
</dbReference>
<gene>
    <name evidence="5" type="ORF">DW787_04910</name>
</gene>
<dbReference type="PANTHER" id="PTHR43576">
    <property type="entry name" value="ALPHA-L-ARABINOFURANOSIDASE C-RELATED"/>
    <property type="match status" value="1"/>
</dbReference>
<feature type="region of interest" description="Disordered" evidence="1">
    <location>
        <begin position="970"/>
        <end position="990"/>
    </location>
</feature>
<sequence length="1119" mass="120392">MIACALAGVAVATTCAVAAPVAMADQTVGPKSAQGYWSFDKTAEDGTYVNEGTKNDLKLTVSGEGAKVEQSDLASLGNALSLPDKNKDFDVKVEKAVDSQKKYSISLWVQSTDKAPAAKTAVLQFAGEGRTLLYQRDSGEFVSYVGGNDISLGTDPKRGSWEHLVITKTGDPKNVTLYVNGEKKGAGAWTGNLPAGMMDLIIGEHKNASDMSRFQGKIDELCVFDRALSEDEVKQLYASYGDVTIADELGKDIEAAKSLYDETAQKDTAEHKALKAAIDKASAALEGKDVEAMKVAKSELAAAVAAVRALGATVTVDPKAVGREIDESLFGINHRYSNFGYGTVNADGTVKDDFAALYKEAGFGSLRYPGGTISNNYVWTESIGDLDPNTKEIERTPQIHGFYNNKGQAGFIPAFGLLEVAEFAEQMGSEIIMVYGIGRGDALDAADMVEFLNAKQGTNPNGGVAWADKRAELGHPEPFGIRYFEIGNENNQGGNDGTASQQYWMPSVSGGALEGYVDGGTATFSKQYAVVRGDWNEDKSYSTGEKNQEFACRYALIPRTDDKGVARDAVVKDSVKVYVGDEEWKAVDDIKTAGSDAKVYQLDMKTGFFTFGDGEHGAIPEKGKQIKVDYKVERDGFIDISKAMRETMDQINKTAGSSDEISIYTSWEADNFVDKMHEKNADALYDGMAVHPYTNKVGNPANNDNTPTVENKTQWYLDVMRLGDGVANSVQHHVDYMRKVTGDNTKVPVISEYGIFRSVNPMVRSQAHALYIARAIMEYAEQGSPYIQKHCLVDYYSSGADSLGPTQQAVIQAVAQGNLDNQKDGTGVFKFFSTPSARIFEMLNNNFGNKMVGATLSNEAMLSNGVSQHSVMASTSEDGTVYIAIVNLGLNDVETAGSNAALSQKVTLSVAGMDLTGETLKIKTLSGDTFYQENDLDHPNNVAIEERTEQATGATHQLELDPHSFTIVTIGDDTEDPEPPVDPDPEPPVDPDPEVKVDLMLDGVLYGSIGVKDGKLTGELPVPMKDGWNFEGWYTEDGAKFDPTQPIEGSLVLVAKWSRAATPLEPSTPVEPTPKPKPNTTTPNGLPQTGDAAMLLVAGSGITGAACAAAGVYAARRRR</sequence>
<proteinExistence type="predicted"/>
<reference evidence="5 6" key="1">
    <citation type="submission" date="2018-08" db="EMBL/GenBank/DDBJ databases">
        <title>A genome reference for cultivated species of the human gut microbiota.</title>
        <authorList>
            <person name="Zou Y."/>
            <person name="Xue W."/>
            <person name="Luo G."/>
        </authorList>
    </citation>
    <scope>NUCLEOTIDE SEQUENCE [LARGE SCALE GENOMIC DNA]</scope>
    <source>
        <strain evidence="5 6">AM30-5LB</strain>
    </source>
</reference>
<dbReference type="InterPro" id="IPR042229">
    <property type="entry name" value="Listeria/Bacterioides_rpt_sf"/>
</dbReference>
<dbReference type="InterPro" id="IPR013320">
    <property type="entry name" value="ConA-like_dom_sf"/>
</dbReference>